<accession>A0A848MHH3</accession>
<keyword evidence="3" id="KW-1185">Reference proteome</keyword>
<reference evidence="2 3" key="2">
    <citation type="submission" date="2020-06" db="EMBL/GenBank/DDBJ databases">
        <title>Polyphasic characterization of a Rahnella strain isolated from tree sap.</title>
        <authorList>
            <person name="Kim I.S."/>
        </authorList>
    </citation>
    <scope>NUCLEOTIDE SEQUENCE [LARGE SCALE GENOMIC DNA]</scope>
    <source>
        <strain evidence="2 3">SAP-1</strain>
    </source>
</reference>
<evidence type="ECO:0000313" key="2">
    <source>
        <dbReference type="EMBL" id="NMP26776.1"/>
    </source>
</evidence>
<organism evidence="2 3">
    <name type="scientific">Rouxiella aceris</name>
    <dbReference type="NCBI Taxonomy" id="2703884"/>
    <lineage>
        <taxon>Bacteria</taxon>
        <taxon>Pseudomonadati</taxon>
        <taxon>Pseudomonadota</taxon>
        <taxon>Gammaproteobacteria</taxon>
        <taxon>Enterobacterales</taxon>
        <taxon>Yersiniaceae</taxon>
        <taxon>Rouxiella</taxon>
    </lineage>
</organism>
<proteinExistence type="predicted"/>
<protein>
    <submittedName>
        <fullName evidence="2">META domain-containing protein</fullName>
    </submittedName>
</protein>
<comment type="caution">
    <text evidence="2">The sequence shown here is derived from an EMBL/GenBank/DDBJ whole genome shotgun (WGS) entry which is preliminary data.</text>
</comment>
<gene>
    <name evidence="2" type="ORF">GW590_07865</name>
</gene>
<name>A0A848MHH3_9GAMM</name>
<dbReference type="InterPro" id="IPR005184">
    <property type="entry name" value="DUF306_Meta_HslJ"/>
</dbReference>
<evidence type="ECO:0000313" key="3">
    <source>
        <dbReference type="Proteomes" id="UP000585363"/>
    </source>
</evidence>
<reference evidence="2 3" key="1">
    <citation type="submission" date="2020-01" db="EMBL/GenBank/DDBJ databases">
        <authorList>
            <person name="Lee S.D."/>
        </authorList>
    </citation>
    <scope>NUCLEOTIDE SEQUENCE [LARGE SCALE GENOMIC DNA]</scope>
    <source>
        <strain evidence="2 3">SAP-1</strain>
    </source>
</reference>
<dbReference type="InterPro" id="IPR053147">
    <property type="entry name" value="Hsp_HslJ-like"/>
</dbReference>
<evidence type="ECO:0000259" key="1">
    <source>
        <dbReference type="Pfam" id="PF03724"/>
    </source>
</evidence>
<dbReference type="InterPro" id="IPR038670">
    <property type="entry name" value="HslJ-like_sf"/>
</dbReference>
<dbReference type="AlphaFoldDB" id="A0A848MHH3"/>
<dbReference type="EMBL" id="JAADJU010000003">
    <property type="protein sequence ID" value="NMP26776.1"/>
    <property type="molecule type" value="Genomic_DNA"/>
</dbReference>
<dbReference type="RefSeq" id="WP_169402465.1">
    <property type="nucleotide sequence ID" value="NZ_JAADJU010000003.1"/>
</dbReference>
<dbReference type="Gene3D" id="2.40.128.270">
    <property type="match status" value="1"/>
</dbReference>
<sequence>MNKTAIITLLAAVTLSGCSHPRLSADTLQHHRYELVSIDGAAINTPNPQKPTLEFGENMHVSGKMCNRFNGQGQLADNVLTVKPMMSTRMLCADPQLNQGDMLLAEMLEKGAKVSLQAQTLTLTQGQHQLIYQLKEWVN</sequence>
<dbReference type="PANTHER" id="PTHR35535">
    <property type="entry name" value="HEAT SHOCK PROTEIN HSLJ"/>
    <property type="match status" value="1"/>
</dbReference>
<dbReference type="Proteomes" id="UP000585363">
    <property type="component" value="Unassembled WGS sequence"/>
</dbReference>
<feature type="domain" description="DUF306" evidence="1">
    <location>
        <begin position="26"/>
        <end position="132"/>
    </location>
</feature>
<dbReference type="PANTHER" id="PTHR35535:SF1">
    <property type="entry name" value="HEAT SHOCK PROTEIN HSLJ"/>
    <property type="match status" value="1"/>
</dbReference>
<dbReference type="PROSITE" id="PS51257">
    <property type="entry name" value="PROKAR_LIPOPROTEIN"/>
    <property type="match status" value="1"/>
</dbReference>
<dbReference type="Pfam" id="PF03724">
    <property type="entry name" value="META"/>
    <property type="match status" value="1"/>
</dbReference>